<evidence type="ECO:0000256" key="2">
    <source>
        <dbReference type="ARBA" id="ARBA00022723"/>
    </source>
</evidence>
<keyword evidence="4 5" id="KW-0408">Iron</keyword>
<dbReference type="Gene3D" id="1.10.630.10">
    <property type="entry name" value="Cytochrome P450"/>
    <property type="match status" value="1"/>
</dbReference>
<name>A0A9W8M896_9FUNG</name>
<dbReference type="Pfam" id="PF00067">
    <property type="entry name" value="p450"/>
    <property type="match status" value="1"/>
</dbReference>
<dbReference type="InterPro" id="IPR050121">
    <property type="entry name" value="Cytochrome_P450_monoxygenase"/>
</dbReference>
<dbReference type="GO" id="GO:0016705">
    <property type="term" value="F:oxidoreductase activity, acting on paired donors, with incorporation or reduction of molecular oxygen"/>
    <property type="evidence" value="ECO:0007669"/>
    <property type="project" value="InterPro"/>
</dbReference>
<proteinExistence type="inferred from homology"/>
<evidence type="ECO:0000256" key="3">
    <source>
        <dbReference type="ARBA" id="ARBA00023002"/>
    </source>
</evidence>
<dbReference type="InterPro" id="IPR017972">
    <property type="entry name" value="Cyt_P450_CS"/>
</dbReference>
<organism evidence="7 8">
    <name type="scientific">Coemansia aciculifera</name>
    <dbReference type="NCBI Taxonomy" id="417176"/>
    <lineage>
        <taxon>Eukaryota</taxon>
        <taxon>Fungi</taxon>
        <taxon>Fungi incertae sedis</taxon>
        <taxon>Zoopagomycota</taxon>
        <taxon>Kickxellomycotina</taxon>
        <taxon>Kickxellomycetes</taxon>
        <taxon>Kickxellales</taxon>
        <taxon>Kickxellaceae</taxon>
        <taxon>Coemansia</taxon>
    </lineage>
</organism>
<dbReference type="GO" id="GO:0004497">
    <property type="term" value="F:monooxygenase activity"/>
    <property type="evidence" value="ECO:0007669"/>
    <property type="project" value="UniProtKB-KW"/>
</dbReference>
<feature type="binding site" description="axial binding residue" evidence="5">
    <location>
        <position position="452"/>
    </location>
    <ligand>
        <name>heme</name>
        <dbReference type="ChEBI" id="CHEBI:30413"/>
    </ligand>
    <ligandPart>
        <name>Fe</name>
        <dbReference type="ChEBI" id="CHEBI:18248"/>
    </ligandPart>
</feature>
<reference evidence="7" key="1">
    <citation type="submission" date="2022-07" db="EMBL/GenBank/DDBJ databases">
        <title>Phylogenomic reconstructions and comparative analyses of Kickxellomycotina fungi.</title>
        <authorList>
            <person name="Reynolds N.K."/>
            <person name="Stajich J.E."/>
            <person name="Barry K."/>
            <person name="Grigoriev I.V."/>
            <person name="Crous P."/>
            <person name="Smith M.E."/>
        </authorList>
    </citation>
    <scope>NUCLEOTIDE SEQUENCE</scope>
    <source>
        <strain evidence="7">RSA 476</strain>
    </source>
</reference>
<evidence type="ECO:0000256" key="1">
    <source>
        <dbReference type="ARBA" id="ARBA00001971"/>
    </source>
</evidence>
<comment type="caution">
    <text evidence="7">The sequence shown here is derived from an EMBL/GenBank/DDBJ whole genome shotgun (WGS) entry which is preliminary data.</text>
</comment>
<dbReference type="PANTHER" id="PTHR24305">
    <property type="entry name" value="CYTOCHROME P450"/>
    <property type="match status" value="1"/>
</dbReference>
<keyword evidence="8" id="KW-1185">Reference proteome</keyword>
<dbReference type="InterPro" id="IPR001128">
    <property type="entry name" value="Cyt_P450"/>
</dbReference>
<comment type="cofactor">
    <cofactor evidence="1 5">
        <name>heme</name>
        <dbReference type="ChEBI" id="CHEBI:30413"/>
    </cofactor>
</comment>
<accession>A0A9W8M896</accession>
<dbReference type="GO" id="GO:0005506">
    <property type="term" value="F:iron ion binding"/>
    <property type="evidence" value="ECO:0007669"/>
    <property type="project" value="InterPro"/>
</dbReference>
<keyword evidence="6" id="KW-0503">Monooxygenase</keyword>
<dbReference type="SUPFAM" id="SSF48264">
    <property type="entry name" value="Cytochrome P450"/>
    <property type="match status" value="1"/>
</dbReference>
<gene>
    <name evidence="7" type="ORF">GGH94_000836</name>
</gene>
<keyword evidence="2 5" id="KW-0479">Metal-binding</keyword>
<comment type="similarity">
    <text evidence="6">Belongs to the cytochrome P450 family.</text>
</comment>
<dbReference type="PRINTS" id="PR00385">
    <property type="entry name" value="P450"/>
</dbReference>
<evidence type="ECO:0000256" key="4">
    <source>
        <dbReference type="ARBA" id="ARBA00023004"/>
    </source>
</evidence>
<dbReference type="GO" id="GO:0020037">
    <property type="term" value="F:heme binding"/>
    <property type="evidence" value="ECO:0007669"/>
    <property type="project" value="InterPro"/>
</dbReference>
<dbReference type="InterPro" id="IPR036396">
    <property type="entry name" value="Cyt_P450_sf"/>
</dbReference>
<dbReference type="PROSITE" id="PS00086">
    <property type="entry name" value="CYTOCHROME_P450"/>
    <property type="match status" value="1"/>
</dbReference>
<evidence type="ECO:0000256" key="6">
    <source>
        <dbReference type="RuleBase" id="RU000461"/>
    </source>
</evidence>
<evidence type="ECO:0000256" key="5">
    <source>
        <dbReference type="PIRSR" id="PIRSR602401-1"/>
    </source>
</evidence>
<dbReference type="AlphaFoldDB" id="A0A9W8M896"/>
<dbReference type="GO" id="GO:0044550">
    <property type="term" value="P:secondary metabolite biosynthetic process"/>
    <property type="evidence" value="ECO:0007669"/>
    <property type="project" value="UniProtKB-ARBA"/>
</dbReference>
<dbReference type="EMBL" id="JANBUY010000018">
    <property type="protein sequence ID" value="KAJ2867447.1"/>
    <property type="molecule type" value="Genomic_DNA"/>
</dbReference>
<sequence>MTGQITTLSLLGSTLLELLRPANVFCGLGAWLGWRVAYALYFSPLRNIPGPFWARVSGLPMLLHDLGGTEADFMIKNSEKYGSLFVMEPNKIAVCDPDDCQIILSSHSFAKDMRYAQVDILEPNLFLTRDPELSRQRRRQIGPALSMSGLGKMEPMLMAAGAQQLMGKWDQAIGDAPDGRARVCYFYDFSLMTFDIISSLGFGQTHRSLTTGDRQVLHWVSQTLTLMLLQMVAPIVKRLPFRQLFAKSLHTDVRKLIAFGLQAIEDRKQALLTIDAGGVERPRDLLQAFIDAEDPESKIRMTPSQVATETILTLMAGADTSSNTLCWTVHLLLMHPRCFAKVVEEVRCAFEPEQLISFKEAKESLPYMEACVYESMRMQPVSGNLPRCIPRGGVVLQNYFIPEGLTCSVGIAAANMNHGLWEKPYVFSPERFVGNEERKRKVLSFSAGVRVCPGKNLAWMELLTTLANIFNRYNIEMPEDSLFSPKQLDSNGCPILMPYKYSITRAPRFPERDCNIVITKRK</sequence>
<protein>
    <recommendedName>
        <fullName evidence="9">Cytochrome P450</fullName>
    </recommendedName>
</protein>
<keyword evidence="3 6" id="KW-0560">Oxidoreductase</keyword>
<evidence type="ECO:0000313" key="8">
    <source>
        <dbReference type="Proteomes" id="UP001140074"/>
    </source>
</evidence>
<dbReference type="PANTHER" id="PTHR24305:SF235">
    <property type="entry name" value="CYTOCHROME P450 MONOOXYGENASE APDB-RELATED"/>
    <property type="match status" value="1"/>
</dbReference>
<keyword evidence="5 6" id="KW-0349">Heme</keyword>
<dbReference type="PRINTS" id="PR00463">
    <property type="entry name" value="EP450I"/>
</dbReference>
<evidence type="ECO:0000313" key="7">
    <source>
        <dbReference type="EMBL" id="KAJ2867447.1"/>
    </source>
</evidence>
<evidence type="ECO:0008006" key="9">
    <source>
        <dbReference type="Google" id="ProtNLM"/>
    </source>
</evidence>
<dbReference type="Proteomes" id="UP001140074">
    <property type="component" value="Unassembled WGS sequence"/>
</dbReference>
<dbReference type="InterPro" id="IPR002401">
    <property type="entry name" value="Cyt_P450_E_grp-I"/>
</dbReference>